<proteinExistence type="predicted"/>
<accession>A0ABN7AAM8</accession>
<reference evidence="1 2" key="1">
    <citation type="submission" date="2023-09" db="EMBL/GenBank/DDBJ databases">
        <title>Nesidiocoris tenuis whole genome shotgun sequence.</title>
        <authorList>
            <person name="Shibata T."/>
            <person name="Shimoda M."/>
            <person name="Kobayashi T."/>
            <person name="Uehara T."/>
        </authorList>
    </citation>
    <scope>NUCLEOTIDE SEQUENCE [LARGE SCALE GENOMIC DNA]</scope>
    <source>
        <strain evidence="1 2">Japan</strain>
    </source>
</reference>
<evidence type="ECO:0000313" key="2">
    <source>
        <dbReference type="Proteomes" id="UP001307889"/>
    </source>
</evidence>
<keyword evidence="2" id="KW-1185">Reference proteome</keyword>
<gene>
    <name evidence="1" type="ORF">NTJ_02122</name>
</gene>
<dbReference type="Proteomes" id="UP001307889">
    <property type="component" value="Chromosome 1"/>
</dbReference>
<evidence type="ECO:0000313" key="1">
    <source>
        <dbReference type="EMBL" id="BES89315.1"/>
    </source>
</evidence>
<name>A0ABN7AAM8_9HEMI</name>
<sequence>MTTQFRLWLSESEDSYRNLDYAAWTVLFALPEVMLIHTGQKIINEANLFSEKIFSYVQQEENEFLLEKPIVLLHVAGNKRLALTACHFAIIDHKLGLTLCTACLTYFIVLAQYGRSGF</sequence>
<organism evidence="1 2">
    <name type="scientific">Nesidiocoris tenuis</name>
    <dbReference type="NCBI Taxonomy" id="355587"/>
    <lineage>
        <taxon>Eukaryota</taxon>
        <taxon>Metazoa</taxon>
        <taxon>Ecdysozoa</taxon>
        <taxon>Arthropoda</taxon>
        <taxon>Hexapoda</taxon>
        <taxon>Insecta</taxon>
        <taxon>Pterygota</taxon>
        <taxon>Neoptera</taxon>
        <taxon>Paraneoptera</taxon>
        <taxon>Hemiptera</taxon>
        <taxon>Heteroptera</taxon>
        <taxon>Panheteroptera</taxon>
        <taxon>Cimicomorpha</taxon>
        <taxon>Miridae</taxon>
        <taxon>Dicyphina</taxon>
        <taxon>Nesidiocoris</taxon>
    </lineage>
</organism>
<dbReference type="EMBL" id="AP028909">
    <property type="protein sequence ID" value="BES89315.1"/>
    <property type="molecule type" value="Genomic_DNA"/>
</dbReference>
<protein>
    <submittedName>
        <fullName evidence="1">Uncharacterized protein</fullName>
    </submittedName>
</protein>